<dbReference type="RefSeq" id="WP_074716188.1">
    <property type="nucleotide sequence ID" value="NZ_FNPG01000007.1"/>
</dbReference>
<dbReference type="EMBL" id="FNPG01000007">
    <property type="protein sequence ID" value="SDY07587.1"/>
    <property type="molecule type" value="Genomic_DNA"/>
</dbReference>
<dbReference type="Proteomes" id="UP000183918">
    <property type="component" value="Unassembled WGS sequence"/>
</dbReference>
<keyword evidence="3" id="KW-1185">Reference proteome</keyword>
<evidence type="ECO:0000313" key="3">
    <source>
        <dbReference type="Proteomes" id="UP000183918"/>
    </source>
</evidence>
<evidence type="ECO:0000313" key="2">
    <source>
        <dbReference type="EMBL" id="SDY07587.1"/>
    </source>
</evidence>
<feature type="compositionally biased region" description="Basic and acidic residues" evidence="1">
    <location>
        <begin position="73"/>
        <end position="91"/>
    </location>
</feature>
<gene>
    <name evidence="2" type="ORF">SAMN02910414_00691</name>
</gene>
<accession>A0A1H3GWT7</accession>
<evidence type="ECO:0000256" key="1">
    <source>
        <dbReference type="SAM" id="MobiDB-lite"/>
    </source>
</evidence>
<protein>
    <submittedName>
        <fullName evidence="2">Uncharacterized protein</fullName>
    </submittedName>
</protein>
<proteinExistence type="predicted"/>
<organism evidence="2 3">
    <name type="scientific">Lachnobacterium bovis DSM 14045</name>
    <dbReference type="NCBI Taxonomy" id="1122142"/>
    <lineage>
        <taxon>Bacteria</taxon>
        <taxon>Bacillati</taxon>
        <taxon>Bacillota</taxon>
        <taxon>Clostridia</taxon>
        <taxon>Lachnospirales</taxon>
        <taxon>Lachnospiraceae</taxon>
        <taxon>Lachnobacterium</taxon>
    </lineage>
</organism>
<sequence>MLDHEMKSVEFCHRGYKVYQEEDTRNVYLKRKGHIIAKMPCRRPLDEESLRVRVDCYIELLKICEMIEEKKLRDRKEKARGTKKKEKEKAIDNYAPKRKKSDEVLTYFSM</sequence>
<reference evidence="2 3" key="1">
    <citation type="submission" date="2016-10" db="EMBL/GenBank/DDBJ databases">
        <authorList>
            <person name="de Groot N.N."/>
        </authorList>
    </citation>
    <scope>NUCLEOTIDE SEQUENCE [LARGE SCALE GENOMIC DNA]</scope>
    <source>
        <strain evidence="2 3">DSM 14045</strain>
    </source>
</reference>
<feature type="region of interest" description="Disordered" evidence="1">
    <location>
        <begin position="73"/>
        <end position="93"/>
    </location>
</feature>
<name>A0A1H3GWT7_9FIRM</name>
<dbReference type="OrthoDB" id="2066955at2"/>
<dbReference type="AlphaFoldDB" id="A0A1H3GWT7"/>